<dbReference type="InterPro" id="IPR058163">
    <property type="entry name" value="LysR-type_TF_proteobact-type"/>
</dbReference>
<proteinExistence type="inferred from homology"/>
<dbReference type="AlphaFoldDB" id="A0A2V1H4D0"/>
<dbReference type="InterPro" id="IPR036388">
    <property type="entry name" value="WH-like_DNA-bd_sf"/>
</dbReference>
<dbReference type="PANTHER" id="PTHR30537">
    <property type="entry name" value="HTH-TYPE TRANSCRIPTIONAL REGULATOR"/>
    <property type="match status" value="1"/>
</dbReference>
<evidence type="ECO:0000313" key="6">
    <source>
        <dbReference type="EMBL" id="PVZ71635.1"/>
    </source>
</evidence>
<keyword evidence="4" id="KW-0804">Transcription</keyword>
<organism evidence="6 7">
    <name type="scientific">Pelagibaculum spongiae</name>
    <dbReference type="NCBI Taxonomy" id="2080658"/>
    <lineage>
        <taxon>Bacteria</taxon>
        <taxon>Pseudomonadati</taxon>
        <taxon>Pseudomonadota</taxon>
        <taxon>Gammaproteobacteria</taxon>
        <taxon>Oceanospirillales</taxon>
        <taxon>Pelagibaculum</taxon>
    </lineage>
</organism>
<accession>A0A2V1H4D0</accession>
<dbReference type="SUPFAM" id="SSF53850">
    <property type="entry name" value="Periplasmic binding protein-like II"/>
    <property type="match status" value="1"/>
</dbReference>
<dbReference type="InterPro" id="IPR000847">
    <property type="entry name" value="LysR_HTH_N"/>
</dbReference>
<dbReference type="Pfam" id="PF03466">
    <property type="entry name" value="LysR_substrate"/>
    <property type="match status" value="1"/>
</dbReference>
<feature type="domain" description="HTH lysR-type" evidence="5">
    <location>
        <begin position="1"/>
        <end position="59"/>
    </location>
</feature>
<dbReference type="InterPro" id="IPR036390">
    <property type="entry name" value="WH_DNA-bd_sf"/>
</dbReference>
<dbReference type="SUPFAM" id="SSF46785">
    <property type="entry name" value="Winged helix' DNA-binding domain"/>
    <property type="match status" value="1"/>
</dbReference>
<evidence type="ECO:0000313" key="7">
    <source>
        <dbReference type="Proteomes" id="UP000244906"/>
    </source>
</evidence>
<dbReference type="EMBL" id="QDDL01000001">
    <property type="protein sequence ID" value="PVZ71635.1"/>
    <property type="molecule type" value="Genomic_DNA"/>
</dbReference>
<dbReference type="CDD" id="cd08422">
    <property type="entry name" value="PBP2_CrgA_like"/>
    <property type="match status" value="1"/>
</dbReference>
<keyword evidence="2" id="KW-0805">Transcription regulation</keyword>
<dbReference type="InterPro" id="IPR005119">
    <property type="entry name" value="LysR_subst-bd"/>
</dbReference>
<dbReference type="GO" id="GO:0006351">
    <property type="term" value="P:DNA-templated transcription"/>
    <property type="evidence" value="ECO:0007669"/>
    <property type="project" value="TreeGrafter"/>
</dbReference>
<keyword evidence="3" id="KW-0238">DNA-binding</keyword>
<dbReference type="GO" id="GO:0003700">
    <property type="term" value="F:DNA-binding transcription factor activity"/>
    <property type="evidence" value="ECO:0007669"/>
    <property type="project" value="InterPro"/>
</dbReference>
<evidence type="ECO:0000256" key="1">
    <source>
        <dbReference type="ARBA" id="ARBA00009437"/>
    </source>
</evidence>
<evidence type="ECO:0000256" key="2">
    <source>
        <dbReference type="ARBA" id="ARBA00023015"/>
    </source>
</evidence>
<dbReference type="Gene3D" id="1.10.10.10">
    <property type="entry name" value="Winged helix-like DNA-binding domain superfamily/Winged helix DNA-binding domain"/>
    <property type="match status" value="1"/>
</dbReference>
<dbReference type="FunFam" id="3.40.190.290:FF:000001">
    <property type="entry name" value="Transcriptional regulator, LysR family"/>
    <property type="match status" value="1"/>
</dbReference>
<evidence type="ECO:0000256" key="4">
    <source>
        <dbReference type="ARBA" id="ARBA00023163"/>
    </source>
</evidence>
<dbReference type="PANTHER" id="PTHR30537:SF5">
    <property type="entry name" value="HTH-TYPE TRANSCRIPTIONAL ACTIVATOR TTDR-RELATED"/>
    <property type="match status" value="1"/>
</dbReference>
<dbReference type="GO" id="GO:0043565">
    <property type="term" value="F:sequence-specific DNA binding"/>
    <property type="evidence" value="ECO:0007669"/>
    <property type="project" value="TreeGrafter"/>
</dbReference>
<sequence length="310" mass="33773">MNHLSALAIFVSVVENNGFAAAARNLGVSKSSISKRVTQLEAHLGARLLNRSTRKLSLTEAGECYFAKAVNALAAAQEAEDSVSELQGKPKGCLKITTPMSFGRLYIAPLIAQFLQLYPDIEIDMVMEDSVADLVGGGYDLAIRGGVLPDSSLIARKIAPCHNMLLASADYLNKFGMPKTPADLYQHNCLHYVYFSGAREWTLIGESGPVKVQPTGNYQVNNSEALMTAILGGVGIGRLTTFTASEQIRSGELVRVLPEYSLPQQTMYAVLPERKHLPAKVRVFIDFILDKIGREQPYWDLGVVDAVQAI</sequence>
<dbReference type="RefSeq" id="WP_116685224.1">
    <property type="nucleotide sequence ID" value="NZ_CAWNYD010000001.1"/>
</dbReference>
<evidence type="ECO:0000256" key="3">
    <source>
        <dbReference type="ARBA" id="ARBA00023125"/>
    </source>
</evidence>
<dbReference type="PRINTS" id="PR00039">
    <property type="entry name" value="HTHLYSR"/>
</dbReference>
<comment type="caution">
    <text evidence="6">The sequence shown here is derived from an EMBL/GenBank/DDBJ whole genome shotgun (WGS) entry which is preliminary data.</text>
</comment>
<dbReference type="OrthoDB" id="9815676at2"/>
<gene>
    <name evidence="6" type="ORF">DC094_00970</name>
</gene>
<keyword evidence="7" id="KW-1185">Reference proteome</keyword>
<reference evidence="6 7" key="1">
    <citation type="submission" date="2018-04" db="EMBL/GenBank/DDBJ databases">
        <title>Thalassorhabdus spongiae gen. nov., sp. nov., isolated from a marine sponge in South-West Iceland.</title>
        <authorList>
            <person name="Knobloch S."/>
            <person name="Daussin A."/>
            <person name="Johannsson R."/>
            <person name="Marteinsson V.T."/>
        </authorList>
    </citation>
    <scope>NUCLEOTIDE SEQUENCE [LARGE SCALE GENOMIC DNA]</scope>
    <source>
        <strain evidence="6 7">Hp12</strain>
    </source>
</reference>
<dbReference type="Gene3D" id="3.40.190.290">
    <property type="match status" value="1"/>
</dbReference>
<dbReference type="FunFam" id="1.10.10.10:FF:000001">
    <property type="entry name" value="LysR family transcriptional regulator"/>
    <property type="match status" value="1"/>
</dbReference>
<comment type="similarity">
    <text evidence="1">Belongs to the LysR transcriptional regulatory family.</text>
</comment>
<dbReference type="Proteomes" id="UP000244906">
    <property type="component" value="Unassembled WGS sequence"/>
</dbReference>
<dbReference type="Pfam" id="PF00126">
    <property type="entry name" value="HTH_1"/>
    <property type="match status" value="1"/>
</dbReference>
<dbReference type="PROSITE" id="PS50931">
    <property type="entry name" value="HTH_LYSR"/>
    <property type="match status" value="1"/>
</dbReference>
<protein>
    <submittedName>
        <fullName evidence="6">LysR family transcriptional regulator</fullName>
    </submittedName>
</protein>
<name>A0A2V1H4D0_9GAMM</name>
<evidence type="ECO:0000259" key="5">
    <source>
        <dbReference type="PROSITE" id="PS50931"/>
    </source>
</evidence>